<proteinExistence type="predicted"/>
<dbReference type="InterPro" id="IPR027065">
    <property type="entry name" value="Lon_Prtase"/>
</dbReference>
<accession>A0A3S5AKS5</accession>
<sequence length="89" mass="9725">MTGDIRLTGHLGDVMKESISIAHTFACAYSARGAPKSDFMNYPISECTELSPEACYLTEDEAKSAYKFLSDSQLHLHVPQGATPKVCQL</sequence>
<dbReference type="InterPro" id="IPR014721">
    <property type="entry name" value="Ribsml_uS5_D2-typ_fold_subgr"/>
</dbReference>
<organism evidence="2 3">
    <name type="scientific">Protopolystoma xenopodis</name>
    <dbReference type="NCBI Taxonomy" id="117903"/>
    <lineage>
        <taxon>Eukaryota</taxon>
        <taxon>Metazoa</taxon>
        <taxon>Spiralia</taxon>
        <taxon>Lophotrochozoa</taxon>
        <taxon>Platyhelminthes</taxon>
        <taxon>Monogenea</taxon>
        <taxon>Polyopisthocotylea</taxon>
        <taxon>Polystomatidea</taxon>
        <taxon>Polystomatidae</taxon>
        <taxon>Protopolystoma</taxon>
    </lineage>
</organism>
<dbReference type="GO" id="GO:0006515">
    <property type="term" value="P:protein quality control for misfolded or incompletely synthesized proteins"/>
    <property type="evidence" value="ECO:0007669"/>
    <property type="project" value="TreeGrafter"/>
</dbReference>
<dbReference type="GO" id="GO:0007005">
    <property type="term" value="P:mitochondrion organization"/>
    <property type="evidence" value="ECO:0007669"/>
    <property type="project" value="TreeGrafter"/>
</dbReference>
<dbReference type="AlphaFoldDB" id="A0A3S5AKS5"/>
<dbReference type="InterPro" id="IPR008269">
    <property type="entry name" value="Lon_proteolytic"/>
</dbReference>
<dbReference type="Proteomes" id="UP000784294">
    <property type="component" value="Unassembled WGS sequence"/>
</dbReference>
<comment type="caution">
    <text evidence="2">The sequence shown here is derived from an EMBL/GenBank/DDBJ whole genome shotgun (WGS) entry which is preliminary data.</text>
</comment>
<dbReference type="GO" id="GO:0004176">
    <property type="term" value="F:ATP-dependent peptidase activity"/>
    <property type="evidence" value="ECO:0007669"/>
    <property type="project" value="InterPro"/>
</dbReference>
<gene>
    <name evidence="2" type="ORF">PXEA_LOCUS25314</name>
</gene>
<dbReference type="GO" id="GO:0051131">
    <property type="term" value="P:chaperone-mediated protein complex assembly"/>
    <property type="evidence" value="ECO:0007669"/>
    <property type="project" value="TreeGrafter"/>
</dbReference>
<reference evidence="2" key="1">
    <citation type="submission" date="2018-11" db="EMBL/GenBank/DDBJ databases">
        <authorList>
            <consortium name="Pathogen Informatics"/>
        </authorList>
    </citation>
    <scope>NUCLEOTIDE SEQUENCE</scope>
</reference>
<dbReference type="Gene3D" id="3.30.230.10">
    <property type="match status" value="1"/>
</dbReference>
<dbReference type="OrthoDB" id="2411602at2759"/>
<feature type="domain" description="Lon proteolytic" evidence="1">
    <location>
        <begin position="2"/>
        <end position="33"/>
    </location>
</feature>
<dbReference type="PANTHER" id="PTHR43718">
    <property type="entry name" value="LON PROTEASE"/>
    <property type="match status" value="1"/>
</dbReference>
<evidence type="ECO:0000313" key="2">
    <source>
        <dbReference type="EMBL" id="VEL31874.1"/>
    </source>
</evidence>
<evidence type="ECO:0000313" key="3">
    <source>
        <dbReference type="Proteomes" id="UP000784294"/>
    </source>
</evidence>
<evidence type="ECO:0000259" key="1">
    <source>
        <dbReference type="Pfam" id="PF05362"/>
    </source>
</evidence>
<protein>
    <recommendedName>
        <fullName evidence="1">Lon proteolytic domain-containing protein</fullName>
    </recommendedName>
</protein>
<dbReference type="GO" id="GO:0005524">
    <property type="term" value="F:ATP binding"/>
    <property type="evidence" value="ECO:0007669"/>
    <property type="project" value="InterPro"/>
</dbReference>
<dbReference type="Pfam" id="PF05362">
    <property type="entry name" value="Lon_C"/>
    <property type="match status" value="1"/>
</dbReference>
<dbReference type="GO" id="GO:0004252">
    <property type="term" value="F:serine-type endopeptidase activity"/>
    <property type="evidence" value="ECO:0007669"/>
    <property type="project" value="InterPro"/>
</dbReference>
<dbReference type="GO" id="GO:0003697">
    <property type="term" value="F:single-stranded DNA binding"/>
    <property type="evidence" value="ECO:0007669"/>
    <property type="project" value="TreeGrafter"/>
</dbReference>
<name>A0A3S5AKS5_9PLAT</name>
<dbReference type="EMBL" id="CAAALY010127491">
    <property type="protein sequence ID" value="VEL31874.1"/>
    <property type="molecule type" value="Genomic_DNA"/>
</dbReference>
<dbReference type="GO" id="GO:0005759">
    <property type="term" value="C:mitochondrial matrix"/>
    <property type="evidence" value="ECO:0007669"/>
    <property type="project" value="TreeGrafter"/>
</dbReference>
<dbReference type="PANTHER" id="PTHR43718:SF2">
    <property type="entry name" value="LON PROTEASE HOMOLOG, MITOCHONDRIAL"/>
    <property type="match status" value="1"/>
</dbReference>
<keyword evidence="3" id="KW-1185">Reference proteome</keyword>